<organism evidence="1 2">
    <name type="scientific">Trichonephila clavata</name>
    <name type="common">Joro spider</name>
    <name type="synonym">Nephila clavata</name>
    <dbReference type="NCBI Taxonomy" id="2740835"/>
    <lineage>
        <taxon>Eukaryota</taxon>
        <taxon>Metazoa</taxon>
        <taxon>Ecdysozoa</taxon>
        <taxon>Arthropoda</taxon>
        <taxon>Chelicerata</taxon>
        <taxon>Arachnida</taxon>
        <taxon>Araneae</taxon>
        <taxon>Araneomorphae</taxon>
        <taxon>Entelegynae</taxon>
        <taxon>Araneoidea</taxon>
        <taxon>Nephilidae</taxon>
        <taxon>Trichonephila</taxon>
    </lineage>
</organism>
<name>A0A8X6G5Q5_TRICU</name>
<evidence type="ECO:0000313" key="2">
    <source>
        <dbReference type="Proteomes" id="UP000887116"/>
    </source>
</evidence>
<dbReference type="EMBL" id="BMAO01014832">
    <property type="protein sequence ID" value="GFQ97435.1"/>
    <property type="molecule type" value="Genomic_DNA"/>
</dbReference>
<protein>
    <submittedName>
        <fullName evidence="1">Histone-lysine N-methyltransferase SETMAR</fullName>
    </submittedName>
</protein>
<dbReference type="Proteomes" id="UP000887116">
    <property type="component" value="Unassembled WGS sequence"/>
</dbReference>
<comment type="caution">
    <text evidence="1">The sequence shown here is derived from an EMBL/GenBank/DDBJ whole genome shotgun (WGS) entry which is preliminary data.</text>
</comment>
<keyword evidence="2" id="KW-1185">Reference proteome</keyword>
<dbReference type="OrthoDB" id="616263at2759"/>
<reference evidence="1" key="1">
    <citation type="submission" date="2020-07" db="EMBL/GenBank/DDBJ databases">
        <title>Multicomponent nature underlies the extraordinary mechanical properties of spider dragline silk.</title>
        <authorList>
            <person name="Kono N."/>
            <person name="Nakamura H."/>
            <person name="Mori M."/>
            <person name="Yoshida Y."/>
            <person name="Ohtoshi R."/>
            <person name="Malay A.D."/>
            <person name="Moran D.A.P."/>
            <person name="Tomita M."/>
            <person name="Numata K."/>
            <person name="Arakawa K."/>
        </authorList>
    </citation>
    <scope>NUCLEOTIDE SEQUENCE</scope>
</reference>
<sequence>MEVKKEKIRYILQFFFDKGKRTRQLAEIANGADRTKIIPANYAQFWLSRIRLGLPVVENINAITKMIGVNWRVSNHGISQNIKFDHKKF</sequence>
<dbReference type="AlphaFoldDB" id="A0A8X6G5Q5"/>
<gene>
    <name evidence="1" type="primary">EAI_04805</name>
    <name evidence="1" type="ORF">TNCT_536961</name>
</gene>
<evidence type="ECO:0000313" key="1">
    <source>
        <dbReference type="EMBL" id="GFQ97435.1"/>
    </source>
</evidence>
<proteinExistence type="predicted"/>
<accession>A0A8X6G5Q5</accession>